<sequence length="444" mass="48433">MIKTNKWLQLSATAVLLSALVLPQAAGAAQANQPVAVLAKETVAATAKAEYASYLAQQYGISIDKTVSRSQFSQALAKVVAATQSITEKEALAKAYVPEAKAGATKIAAWEAISASVKAAGLAELAYTYSEDKVASAWKEAGLAYQKGGAVSLQAAQEVAAAIDTGLVSANTLAAIKAEGDTTTELAVELLAKVVEFHGDYKNYLGTVQESGIYGKLAQAWSESSIIKAGELQKLIDTGLKQNLYTGYNLKDAAFDPHFDPARTITYGHSDLTHAIQLIGLLKSEGIDAKIQFEPKTSAFIYLKEWGEPTQTDDYQVVQIENGNFIAYAKEYDLSFEFASEAEKERFQPLVLKYAKRDQEDTTGLLAASWWQPLYHSRTELADYPVITNNVIKEGRYVVQTFSLNEESAKVVAGLKKLSDKLNVETYKFWVDQPFFNYLHGESK</sequence>
<evidence type="ECO:0000313" key="3">
    <source>
        <dbReference type="Proteomes" id="UP000316882"/>
    </source>
</evidence>
<comment type="caution">
    <text evidence="2">The sequence shown here is derived from an EMBL/GenBank/DDBJ whole genome shotgun (WGS) entry which is preliminary data.</text>
</comment>
<accession>A0A4Y3PRR5</accession>
<dbReference type="Proteomes" id="UP000316882">
    <property type="component" value="Unassembled WGS sequence"/>
</dbReference>
<protein>
    <recommendedName>
        <fullName evidence="4">SLH domain-containing protein</fullName>
    </recommendedName>
</protein>
<feature type="signal peptide" evidence="1">
    <location>
        <begin position="1"/>
        <end position="28"/>
    </location>
</feature>
<keyword evidence="3" id="KW-1185">Reference proteome</keyword>
<feature type="chain" id="PRO_5021365494" description="SLH domain-containing protein" evidence="1">
    <location>
        <begin position="29"/>
        <end position="444"/>
    </location>
</feature>
<evidence type="ECO:0000313" key="2">
    <source>
        <dbReference type="EMBL" id="GEB33799.1"/>
    </source>
</evidence>
<proteinExistence type="predicted"/>
<organism evidence="2 3">
    <name type="scientific">Brevibacillus parabrevis</name>
    <dbReference type="NCBI Taxonomy" id="54914"/>
    <lineage>
        <taxon>Bacteria</taxon>
        <taxon>Bacillati</taxon>
        <taxon>Bacillota</taxon>
        <taxon>Bacilli</taxon>
        <taxon>Bacillales</taxon>
        <taxon>Paenibacillaceae</taxon>
        <taxon>Brevibacillus</taxon>
    </lineage>
</organism>
<evidence type="ECO:0000256" key="1">
    <source>
        <dbReference type="SAM" id="SignalP"/>
    </source>
</evidence>
<evidence type="ECO:0008006" key="4">
    <source>
        <dbReference type="Google" id="ProtNLM"/>
    </source>
</evidence>
<gene>
    <name evidence="2" type="ORF">BPA01_33790</name>
</gene>
<dbReference type="EMBL" id="BJMH01000016">
    <property type="protein sequence ID" value="GEB33799.1"/>
    <property type="molecule type" value="Genomic_DNA"/>
</dbReference>
<dbReference type="STRING" id="54914.AV540_00635"/>
<reference evidence="2 3" key="1">
    <citation type="submission" date="2019-06" db="EMBL/GenBank/DDBJ databases">
        <title>Whole genome shotgun sequence of Brevibacillus parabrevis NBRC 12334.</title>
        <authorList>
            <person name="Hosoyama A."/>
            <person name="Uohara A."/>
            <person name="Ohji S."/>
            <person name="Ichikawa N."/>
        </authorList>
    </citation>
    <scope>NUCLEOTIDE SEQUENCE [LARGE SCALE GENOMIC DNA]</scope>
    <source>
        <strain evidence="2 3">NBRC 12334</strain>
    </source>
</reference>
<dbReference type="AlphaFoldDB" id="A0A4Y3PRR5"/>
<name>A0A4Y3PRR5_BREPA</name>
<dbReference type="RefSeq" id="WP_167470341.1">
    <property type="nucleotide sequence ID" value="NZ_BJMH01000016.1"/>
</dbReference>
<dbReference type="GeneID" id="87612989"/>
<keyword evidence="1" id="KW-0732">Signal</keyword>